<keyword evidence="1" id="KW-0175">Coiled coil</keyword>
<evidence type="ECO:0000256" key="1">
    <source>
        <dbReference type="SAM" id="Coils"/>
    </source>
</evidence>
<dbReference type="SUPFAM" id="SSF46557">
    <property type="entry name" value="GreA transcript cleavage protein, N-terminal domain"/>
    <property type="match status" value="1"/>
</dbReference>
<dbReference type="InterPro" id="IPR036805">
    <property type="entry name" value="Tscrpt_elong_fac_GreA/B_N_sf"/>
</dbReference>
<dbReference type="InterPro" id="IPR023459">
    <property type="entry name" value="Tscrpt_elong_fac_GreA/B_fam"/>
</dbReference>
<feature type="domain" description="Transcription elongation factor GreA/GreB N-terminal" evidence="2">
    <location>
        <begin position="360"/>
        <end position="427"/>
    </location>
</feature>
<dbReference type="PANTHER" id="PTHR30437">
    <property type="entry name" value="TRANSCRIPTION ELONGATION FACTOR GREA"/>
    <property type="match status" value="1"/>
</dbReference>
<keyword evidence="3" id="KW-0251">Elongation factor</keyword>
<dbReference type="GO" id="GO:0032784">
    <property type="term" value="P:regulation of DNA-templated transcription elongation"/>
    <property type="evidence" value="ECO:0007669"/>
    <property type="project" value="InterPro"/>
</dbReference>
<reference evidence="3 4" key="1">
    <citation type="submission" date="2018-07" db="EMBL/GenBank/DDBJ databases">
        <title>Complete Genome and Methylome Analysis of Deinococcus wulumuqiensis NEB 479.</title>
        <authorList>
            <person name="Fomenkov A."/>
            <person name="Luyten Y."/>
            <person name="Vincze T."/>
            <person name="Anton B.P."/>
            <person name="Clark T."/>
            <person name="Roberts R.J."/>
            <person name="Morgan R.D."/>
        </authorList>
    </citation>
    <scope>NUCLEOTIDE SEQUENCE [LARGE SCALE GENOMIC DNA]</scope>
    <source>
        <strain evidence="3 4">NEB 479</strain>
        <plasmid evidence="4">Plasmid pdrdi</plasmid>
    </source>
</reference>
<dbReference type="Gene3D" id="1.10.287.180">
    <property type="entry name" value="Transcription elongation factor, GreA/GreB, N-terminal domain"/>
    <property type="match status" value="1"/>
</dbReference>
<organism evidence="3 4">
    <name type="scientific">Deinococcus wulumuqiensis</name>
    <dbReference type="NCBI Taxonomy" id="980427"/>
    <lineage>
        <taxon>Bacteria</taxon>
        <taxon>Thermotogati</taxon>
        <taxon>Deinococcota</taxon>
        <taxon>Deinococci</taxon>
        <taxon>Deinococcales</taxon>
        <taxon>Deinococcaceae</taxon>
        <taxon>Deinococcus</taxon>
    </lineage>
</organism>
<feature type="coiled-coil region" evidence="1">
    <location>
        <begin position="365"/>
        <end position="421"/>
    </location>
</feature>
<gene>
    <name evidence="3" type="ORF">DVJ83_16080</name>
</gene>
<protein>
    <submittedName>
        <fullName evidence="3">Transcription elongation factor</fullName>
    </submittedName>
</protein>
<evidence type="ECO:0000313" key="4">
    <source>
        <dbReference type="Proteomes" id="UP000253744"/>
    </source>
</evidence>
<dbReference type="PANTHER" id="PTHR30437:SF4">
    <property type="entry name" value="TRANSCRIPTION ELONGATION FACTOR GREA"/>
    <property type="match status" value="1"/>
</dbReference>
<sequence length="552" mass="60166">MLSARIRQPAFTLTPLGVRELNVFARGLAQSLPYLSVIKRQVVEGGKVFLSLLAQKSPPRRELARWVANELDRAAPNFLSECVGKQIADNEEKKKTRKKGDGFKKTAPLAGICIGRDQHPELYTAFFDAVKAGVMAHNQQKLLEEGLEVAGFKAGSGKSDVTQADLIAPFEVVTGQGTGTDLRAEGALLRLSKARMELTRVFDAEEVKSRAEEVADELSMSAHQEKSVLPSDLIDQVAEEEGVILPWDGNPKTVAELAGGIQNPYLYGRVMEALENASEVDDSRRTYLHRDGSPAFQCRKSKAAAPWRPCEPTPDAAPSSDAAIFDALAAAGVEASPFAGEEHQPEALKAKGKKQSLKVVSKATYEALLDRREALRDEADRTADLMGNALEDGDLRESAAYDEARTMMMENQNAMRVLEDEIASAQVGDVADSNIGKSFTLMFGETQRRVTLTDGQPKIGEVSVESDLGKKLLAAAVGQSLTVQKFKRERQKVTVAEPIRGPVAFRQIQAPKGVRVSKLPVSQTTYTLQEVTFHKEVLAQAETIQVQVLAIE</sequence>
<dbReference type="GO" id="GO:0003746">
    <property type="term" value="F:translation elongation factor activity"/>
    <property type="evidence" value="ECO:0007669"/>
    <property type="project" value="UniProtKB-KW"/>
</dbReference>
<evidence type="ECO:0000259" key="2">
    <source>
        <dbReference type="Pfam" id="PF03449"/>
    </source>
</evidence>
<accession>A0A345ILU9</accession>
<dbReference type="Pfam" id="PF03449">
    <property type="entry name" value="GreA_GreB_N"/>
    <property type="match status" value="1"/>
</dbReference>
<keyword evidence="3" id="KW-0648">Protein biosynthesis</keyword>
<keyword evidence="3" id="KW-0614">Plasmid</keyword>
<dbReference type="KEGG" id="dwu:DVJ83_16080"/>
<dbReference type="GO" id="GO:0003677">
    <property type="term" value="F:DNA binding"/>
    <property type="evidence" value="ECO:0007669"/>
    <property type="project" value="InterPro"/>
</dbReference>
<name>A0A345ILU9_9DEIO</name>
<evidence type="ECO:0000313" key="3">
    <source>
        <dbReference type="EMBL" id="AXH00672.1"/>
    </source>
</evidence>
<dbReference type="Proteomes" id="UP000253744">
    <property type="component" value="Plasmid pDrdI"/>
</dbReference>
<dbReference type="AlphaFoldDB" id="A0A345ILU9"/>
<geneLocation type="plasmid" evidence="4">
    <name>pdrdi</name>
</geneLocation>
<dbReference type="GO" id="GO:0006354">
    <property type="term" value="P:DNA-templated transcription elongation"/>
    <property type="evidence" value="ECO:0007669"/>
    <property type="project" value="TreeGrafter"/>
</dbReference>
<dbReference type="EMBL" id="CP031163">
    <property type="protein sequence ID" value="AXH00672.1"/>
    <property type="molecule type" value="Genomic_DNA"/>
</dbReference>
<dbReference type="GO" id="GO:0070063">
    <property type="term" value="F:RNA polymerase binding"/>
    <property type="evidence" value="ECO:0007669"/>
    <property type="project" value="InterPro"/>
</dbReference>
<proteinExistence type="predicted"/>
<dbReference type="InterPro" id="IPR022691">
    <property type="entry name" value="Tscrpt_elong_fac_GreA/B_N"/>
</dbReference>